<evidence type="ECO:0000313" key="11">
    <source>
        <dbReference type="WBParaSite" id="jg16620"/>
    </source>
</evidence>
<dbReference type="GO" id="GO:0005829">
    <property type="term" value="C:cytosol"/>
    <property type="evidence" value="ECO:0007669"/>
    <property type="project" value="TreeGrafter"/>
</dbReference>
<evidence type="ECO:0000256" key="4">
    <source>
        <dbReference type="ARBA" id="ARBA00022741"/>
    </source>
</evidence>
<comment type="pathway">
    <text evidence="1">Purine metabolism; GMP biosynthesis; GMP from XMP (L-Gln route): step 1/1.</text>
</comment>
<evidence type="ECO:0000256" key="6">
    <source>
        <dbReference type="ARBA" id="ARBA00022755"/>
    </source>
</evidence>
<dbReference type="InterPro" id="IPR029062">
    <property type="entry name" value="Class_I_gatase-like"/>
</dbReference>
<organism evidence="10 11">
    <name type="scientific">Ditylenchus dipsaci</name>
    <dbReference type="NCBI Taxonomy" id="166011"/>
    <lineage>
        <taxon>Eukaryota</taxon>
        <taxon>Metazoa</taxon>
        <taxon>Ecdysozoa</taxon>
        <taxon>Nematoda</taxon>
        <taxon>Chromadorea</taxon>
        <taxon>Rhabditida</taxon>
        <taxon>Tylenchina</taxon>
        <taxon>Tylenchomorpha</taxon>
        <taxon>Sphaerularioidea</taxon>
        <taxon>Anguinidae</taxon>
        <taxon>Anguininae</taxon>
        <taxon>Ditylenchus</taxon>
    </lineage>
</organism>
<keyword evidence="6 8" id="KW-0658">Purine biosynthesis</keyword>
<dbReference type="SUPFAM" id="SSF52317">
    <property type="entry name" value="Class I glutamine amidotransferase-like"/>
    <property type="match status" value="1"/>
</dbReference>
<dbReference type="PANTHER" id="PTHR11922">
    <property type="entry name" value="GMP SYNTHASE-RELATED"/>
    <property type="match status" value="1"/>
</dbReference>
<dbReference type="GO" id="GO:0005524">
    <property type="term" value="F:ATP binding"/>
    <property type="evidence" value="ECO:0007669"/>
    <property type="project" value="UniProtKB-UniRule"/>
</dbReference>
<evidence type="ECO:0000313" key="10">
    <source>
        <dbReference type="Proteomes" id="UP000887574"/>
    </source>
</evidence>
<dbReference type="InterPro" id="IPR025777">
    <property type="entry name" value="GMPS_ATP_PPase_dom"/>
</dbReference>
<evidence type="ECO:0000256" key="3">
    <source>
        <dbReference type="ARBA" id="ARBA00022598"/>
    </source>
</evidence>
<evidence type="ECO:0000256" key="5">
    <source>
        <dbReference type="ARBA" id="ARBA00022749"/>
    </source>
</evidence>
<keyword evidence="10" id="KW-1185">Reference proteome</keyword>
<name>A0A915D6Q1_9BILA</name>
<dbReference type="GO" id="GO:0003921">
    <property type="term" value="F:GMP synthase activity"/>
    <property type="evidence" value="ECO:0007669"/>
    <property type="project" value="InterPro"/>
</dbReference>
<proteinExistence type="predicted"/>
<keyword evidence="7 8" id="KW-0067">ATP-binding</keyword>
<dbReference type="InterPro" id="IPR001674">
    <property type="entry name" value="GMP_synth_C"/>
</dbReference>
<accession>A0A915D6Q1</accession>
<keyword evidence="5 8" id="KW-0332">GMP biosynthesis</keyword>
<evidence type="ECO:0000256" key="1">
    <source>
        <dbReference type="ARBA" id="ARBA00005153"/>
    </source>
</evidence>
<evidence type="ECO:0000256" key="2">
    <source>
        <dbReference type="ARBA" id="ARBA00012746"/>
    </source>
</evidence>
<dbReference type="Proteomes" id="UP000887574">
    <property type="component" value="Unplaced"/>
</dbReference>
<dbReference type="Gene3D" id="3.40.50.880">
    <property type="match status" value="1"/>
</dbReference>
<feature type="domain" description="GMPS ATP-PPase" evidence="9">
    <location>
        <begin position="77"/>
        <end position="262"/>
    </location>
</feature>
<dbReference type="Gene3D" id="3.30.300.10">
    <property type="match status" value="1"/>
</dbReference>
<sequence length="365" mass="40591">MVRQLSKWIKTLHSSKVCPASNEFKVIAQSGDFIAGIGNDKRKIYGVQFHPEVDLTENGAKMISNFLRKVVGLSAIYTIVNRELICIKKIRQVVGDKNVLVMVSGGVDSTVCAALLHKALVPVKFNFVDEFLNGQVNYNGIETPPLKLALNPEDKRMIIGDTFIKCKDIAMQKLHLDIDMLKGHDMQSMFLAQGTLRPDLIESASELASGCAEVIKTHHNDTALVRELRNLGKVIEPLQDFHKDEVRELGRALGLPESIVNRHPFPGPGLAIRILCATEPFKDDNYVLTQRLVQEVATEFSDSVRCTLLPIQSVGVQGDRRSYSYVAALSLLAHVCLGHCWKRLLEPYLIELTMSIVWCTCLASA</sequence>
<dbReference type="WBParaSite" id="jg16620">
    <property type="protein sequence ID" value="jg16620"/>
    <property type="gene ID" value="jg16620"/>
</dbReference>
<dbReference type="SUPFAM" id="SSF52402">
    <property type="entry name" value="Adenine nucleotide alpha hydrolases-like"/>
    <property type="match status" value="1"/>
</dbReference>
<dbReference type="AlphaFoldDB" id="A0A915D6Q1"/>
<protein>
    <recommendedName>
        <fullName evidence="2">GMP synthase (glutamine-hydrolyzing)</fullName>
        <ecNumber evidence="2">6.3.5.2</ecNumber>
    </recommendedName>
</protein>
<evidence type="ECO:0000256" key="8">
    <source>
        <dbReference type="PROSITE-ProRule" id="PRU00886"/>
    </source>
</evidence>
<dbReference type="Gene3D" id="3.40.50.620">
    <property type="entry name" value="HUPs"/>
    <property type="match status" value="2"/>
</dbReference>
<evidence type="ECO:0000256" key="7">
    <source>
        <dbReference type="ARBA" id="ARBA00022840"/>
    </source>
</evidence>
<dbReference type="EC" id="6.3.5.2" evidence="2"/>
<dbReference type="PANTHER" id="PTHR11922:SF2">
    <property type="entry name" value="GMP SYNTHASE [GLUTAMINE-HYDROLYZING]"/>
    <property type="match status" value="1"/>
</dbReference>
<keyword evidence="4 8" id="KW-0547">Nucleotide-binding</keyword>
<dbReference type="CDD" id="cd01997">
    <property type="entry name" value="GMP_synthase_C"/>
    <property type="match status" value="1"/>
</dbReference>
<keyword evidence="3" id="KW-0436">Ligase</keyword>
<dbReference type="Pfam" id="PF00117">
    <property type="entry name" value="GATase"/>
    <property type="match status" value="1"/>
</dbReference>
<evidence type="ECO:0000259" key="9">
    <source>
        <dbReference type="PROSITE" id="PS51553"/>
    </source>
</evidence>
<feature type="binding site" evidence="8">
    <location>
        <begin position="104"/>
        <end position="110"/>
    </location>
    <ligand>
        <name>ATP</name>
        <dbReference type="ChEBI" id="CHEBI:30616"/>
    </ligand>
</feature>
<dbReference type="InterPro" id="IPR017926">
    <property type="entry name" value="GATASE"/>
</dbReference>
<dbReference type="PROSITE" id="PS51273">
    <property type="entry name" value="GATASE_TYPE_1"/>
    <property type="match status" value="1"/>
</dbReference>
<reference evidence="11" key="1">
    <citation type="submission" date="2022-11" db="UniProtKB">
        <authorList>
            <consortium name="WormBaseParasite"/>
        </authorList>
    </citation>
    <scope>IDENTIFICATION</scope>
</reference>
<dbReference type="SUPFAM" id="SSF54810">
    <property type="entry name" value="GMP synthetase C-terminal dimerisation domain"/>
    <property type="match status" value="1"/>
</dbReference>
<dbReference type="InterPro" id="IPR014729">
    <property type="entry name" value="Rossmann-like_a/b/a_fold"/>
</dbReference>
<dbReference type="PROSITE" id="PS51553">
    <property type="entry name" value="GMPS_ATP_PPASE"/>
    <property type="match status" value="1"/>
</dbReference>